<keyword evidence="2 6" id="KW-0418">Kinase</keyword>
<dbReference type="GO" id="GO:0051287">
    <property type="term" value="F:NAD binding"/>
    <property type="evidence" value="ECO:0007669"/>
    <property type="project" value="UniProtKB-ARBA"/>
</dbReference>
<dbReference type="InterPro" id="IPR017437">
    <property type="entry name" value="ATP-NAD_kinase_PpnK-typ_C"/>
</dbReference>
<dbReference type="InterPro" id="IPR016064">
    <property type="entry name" value="NAD/diacylglycerol_kinase_sf"/>
</dbReference>
<dbReference type="SUPFAM" id="SSF111331">
    <property type="entry name" value="NAD kinase/diacylglycerol kinase-like"/>
    <property type="match status" value="1"/>
</dbReference>
<dbReference type="GO" id="GO:0019674">
    <property type="term" value="P:NAD+ metabolic process"/>
    <property type="evidence" value="ECO:0007669"/>
    <property type="project" value="InterPro"/>
</dbReference>
<reference evidence="7" key="1">
    <citation type="submission" date="2020-04" db="EMBL/GenBank/DDBJ databases">
        <authorList>
            <person name="Zhang T."/>
        </authorList>
    </citation>
    <scope>NUCLEOTIDE SEQUENCE</scope>
    <source>
        <strain evidence="7">HKST-UBA01</strain>
    </source>
</reference>
<feature type="binding site" evidence="6">
    <location>
        <begin position="61"/>
        <end position="62"/>
    </location>
    <ligand>
        <name>NAD(+)</name>
        <dbReference type="ChEBI" id="CHEBI:57540"/>
    </ligand>
</feature>
<feature type="binding site" evidence="6">
    <location>
        <begin position="136"/>
        <end position="137"/>
    </location>
    <ligand>
        <name>NAD(+)</name>
        <dbReference type="ChEBI" id="CHEBI:57540"/>
    </ligand>
</feature>
<keyword evidence="4 6" id="KW-0520">NAD</keyword>
<keyword evidence="1 6" id="KW-0808">Transferase</keyword>
<feature type="binding site" evidence="6">
    <location>
        <position position="235"/>
    </location>
    <ligand>
        <name>NAD(+)</name>
        <dbReference type="ChEBI" id="CHEBI:57540"/>
    </ligand>
</feature>
<dbReference type="GO" id="GO:0006741">
    <property type="term" value="P:NADP+ biosynthetic process"/>
    <property type="evidence" value="ECO:0007669"/>
    <property type="project" value="UniProtKB-UniRule"/>
</dbReference>
<dbReference type="GO" id="GO:0005524">
    <property type="term" value="F:ATP binding"/>
    <property type="evidence" value="ECO:0007669"/>
    <property type="project" value="UniProtKB-KW"/>
</dbReference>
<dbReference type="Gene3D" id="2.60.200.30">
    <property type="entry name" value="Probable inorganic polyphosphate/atp-NAD kinase, domain 2"/>
    <property type="match status" value="1"/>
</dbReference>
<name>A0A956LY11_UNCEI</name>
<dbReference type="HAMAP" id="MF_00361">
    <property type="entry name" value="NAD_kinase"/>
    <property type="match status" value="1"/>
</dbReference>
<evidence type="ECO:0000256" key="1">
    <source>
        <dbReference type="ARBA" id="ARBA00022679"/>
    </source>
</evidence>
<dbReference type="CDD" id="cd01653">
    <property type="entry name" value="GATase1"/>
    <property type="match status" value="1"/>
</dbReference>
<evidence type="ECO:0000256" key="4">
    <source>
        <dbReference type="ARBA" id="ARBA00023027"/>
    </source>
</evidence>
<dbReference type="Pfam" id="PF01513">
    <property type="entry name" value="NAD_kinase"/>
    <property type="match status" value="1"/>
</dbReference>
<dbReference type="Proteomes" id="UP000697710">
    <property type="component" value="Unassembled WGS sequence"/>
</dbReference>
<feature type="binding site" evidence="6">
    <location>
        <position position="165"/>
    </location>
    <ligand>
        <name>NAD(+)</name>
        <dbReference type="ChEBI" id="CHEBI:57540"/>
    </ligand>
</feature>
<comment type="caution">
    <text evidence="7">The sequence shown here is derived from an EMBL/GenBank/DDBJ whole genome shotgun (WGS) entry which is preliminary data.</text>
</comment>
<dbReference type="Gene3D" id="3.40.50.10330">
    <property type="entry name" value="Probable inorganic polyphosphate/atp-NAD kinase, domain 1"/>
    <property type="match status" value="1"/>
</dbReference>
<keyword evidence="6" id="KW-0963">Cytoplasm</keyword>
<dbReference type="Pfam" id="PF20143">
    <property type="entry name" value="NAD_kinase_C"/>
    <property type="match status" value="1"/>
</dbReference>
<evidence type="ECO:0000256" key="5">
    <source>
        <dbReference type="ARBA" id="ARBA00047925"/>
    </source>
</evidence>
<evidence type="ECO:0000256" key="6">
    <source>
        <dbReference type="HAMAP-Rule" id="MF_00361"/>
    </source>
</evidence>
<dbReference type="EC" id="2.7.1.23" evidence="6"/>
<comment type="function">
    <text evidence="6">Involved in the regulation of the intracellular balance of NAD and NADP, and is a key enzyme in the biosynthesis of NADP. Catalyzes specifically the phosphorylation on 2'-hydroxyl of the adenosine moiety of NAD to yield NADP.</text>
</comment>
<protein>
    <recommendedName>
        <fullName evidence="6">NAD kinase</fullName>
        <ecNumber evidence="6">2.7.1.23</ecNumber>
    </recommendedName>
    <alternativeName>
        <fullName evidence="6">ATP-dependent NAD kinase</fullName>
    </alternativeName>
</protein>
<feature type="binding site" evidence="6">
    <location>
        <position position="146"/>
    </location>
    <ligand>
        <name>NAD(+)</name>
        <dbReference type="ChEBI" id="CHEBI:57540"/>
    </ligand>
</feature>
<dbReference type="AlphaFoldDB" id="A0A956LY11"/>
<sequence length="278" mass="30736">MKRITVHANLDKEDAGEALAELIEWLKERGLDVRRSCWEEDEEEGRRALAGCDLLIVLGGDGTLLSAARYAYPAEVPVLGVNFGHLGFLTAIGVDEMYSALEEVLAGRYRLEPRLMLRAEVDAWGETPLQTHYALNDVVMRDTGGRSLEIETRIDDVLLGSFRADGLIISTPTGSSAYSLSAGGPIVEPSLKALMATAICPHAFAIRPLLFPAHQTLETFYRSRGSGAHLAIDGQVMVDLEPEQRVRVHRAQRPIHFVLVENRSFYEVLRSKLRWGGA</sequence>
<comment type="catalytic activity">
    <reaction evidence="5 6">
        <text>NAD(+) + ATP = ADP + NADP(+) + H(+)</text>
        <dbReference type="Rhea" id="RHEA:18629"/>
        <dbReference type="ChEBI" id="CHEBI:15378"/>
        <dbReference type="ChEBI" id="CHEBI:30616"/>
        <dbReference type="ChEBI" id="CHEBI:57540"/>
        <dbReference type="ChEBI" id="CHEBI:58349"/>
        <dbReference type="ChEBI" id="CHEBI:456216"/>
        <dbReference type="EC" id="2.7.1.23"/>
    </reaction>
</comment>
<feature type="active site" description="Proton acceptor" evidence="6">
    <location>
        <position position="61"/>
    </location>
</feature>
<keyword evidence="3 6" id="KW-0521">NADP</keyword>
<dbReference type="PANTHER" id="PTHR20275">
    <property type="entry name" value="NAD KINASE"/>
    <property type="match status" value="1"/>
</dbReference>
<evidence type="ECO:0000256" key="3">
    <source>
        <dbReference type="ARBA" id="ARBA00022857"/>
    </source>
</evidence>
<accession>A0A956LY11</accession>
<evidence type="ECO:0000313" key="8">
    <source>
        <dbReference type="Proteomes" id="UP000697710"/>
    </source>
</evidence>
<feature type="binding site" evidence="6">
    <location>
        <position position="163"/>
    </location>
    <ligand>
        <name>NAD(+)</name>
        <dbReference type="ChEBI" id="CHEBI:57540"/>
    </ligand>
</feature>
<dbReference type="EMBL" id="JAGQHR010000204">
    <property type="protein sequence ID" value="MCA9727639.1"/>
    <property type="molecule type" value="Genomic_DNA"/>
</dbReference>
<dbReference type="GO" id="GO:0046872">
    <property type="term" value="F:metal ion binding"/>
    <property type="evidence" value="ECO:0007669"/>
    <property type="project" value="UniProtKB-UniRule"/>
</dbReference>
<organism evidence="7 8">
    <name type="scientific">Eiseniibacteriota bacterium</name>
    <dbReference type="NCBI Taxonomy" id="2212470"/>
    <lineage>
        <taxon>Bacteria</taxon>
        <taxon>Candidatus Eiseniibacteriota</taxon>
    </lineage>
</organism>
<dbReference type="InterPro" id="IPR017438">
    <property type="entry name" value="ATP-NAD_kinase_N"/>
</dbReference>
<comment type="subcellular location">
    <subcellularLocation>
        <location evidence="6">Cytoplasm</location>
    </subcellularLocation>
</comment>
<gene>
    <name evidence="6" type="primary">nadK</name>
    <name evidence="7" type="ORF">KC729_08145</name>
</gene>
<feature type="binding site" evidence="6">
    <location>
        <begin position="176"/>
        <end position="181"/>
    </location>
    <ligand>
        <name>NAD(+)</name>
        <dbReference type="ChEBI" id="CHEBI:57540"/>
    </ligand>
</feature>
<keyword evidence="6" id="KW-0067">ATP-binding</keyword>
<dbReference type="InterPro" id="IPR002504">
    <property type="entry name" value="NADK"/>
</dbReference>
<evidence type="ECO:0000256" key="2">
    <source>
        <dbReference type="ARBA" id="ARBA00022777"/>
    </source>
</evidence>
<dbReference type="PANTHER" id="PTHR20275:SF0">
    <property type="entry name" value="NAD KINASE"/>
    <property type="match status" value="1"/>
</dbReference>
<keyword evidence="6" id="KW-0547">Nucleotide-binding</keyword>
<evidence type="ECO:0000313" key="7">
    <source>
        <dbReference type="EMBL" id="MCA9727639.1"/>
    </source>
</evidence>
<dbReference type="GO" id="GO:0005737">
    <property type="term" value="C:cytoplasm"/>
    <property type="evidence" value="ECO:0007669"/>
    <property type="project" value="UniProtKB-SubCell"/>
</dbReference>
<comment type="caution">
    <text evidence="6">Lacks conserved residue(s) required for the propagation of feature annotation.</text>
</comment>
<reference evidence="7" key="2">
    <citation type="journal article" date="2021" name="Microbiome">
        <title>Successional dynamics and alternative stable states in a saline activated sludge microbial community over 9 years.</title>
        <authorList>
            <person name="Wang Y."/>
            <person name="Ye J."/>
            <person name="Ju F."/>
            <person name="Liu L."/>
            <person name="Boyd J.A."/>
            <person name="Deng Y."/>
            <person name="Parks D.H."/>
            <person name="Jiang X."/>
            <person name="Yin X."/>
            <person name="Woodcroft B.J."/>
            <person name="Tyson G.W."/>
            <person name="Hugenholtz P."/>
            <person name="Polz M.F."/>
            <person name="Zhang T."/>
        </authorList>
    </citation>
    <scope>NUCLEOTIDE SEQUENCE</scope>
    <source>
        <strain evidence="7">HKST-UBA01</strain>
    </source>
</reference>
<comment type="cofactor">
    <cofactor evidence="6">
        <name>a divalent metal cation</name>
        <dbReference type="ChEBI" id="CHEBI:60240"/>
    </cofactor>
</comment>
<proteinExistence type="inferred from homology"/>
<dbReference type="GO" id="GO:0003951">
    <property type="term" value="F:NAD+ kinase activity"/>
    <property type="evidence" value="ECO:0007669"/>
    <property type="project" value="UniProtKB-UniRule"/>
</dbReference>
<comment type="similarity">
    <text evidence="6">Belongs to the NAD kinase family.</text>
</comment>